<dbReference type="EMBL" id="AMZH03003786">
    <property type="protein sequence ID" value="RRT71168.1"/>
    <property type="molecule type" value="Genomic_DNA"/>
</dbReference>
<reference evidence="1 2" key="1">
    <citation type="journal article" date="2014" name="Agronomy (Basel)">
        <title>A Draft Genome Sequence for Ensete ventricosum, the Drought-Tolerant Tree Against Hunger.</title>
        <authorList>
            <person name="Harrison J."/>
            <person name="Moore K.A."/>
            <person name="Paszkiewicz K."/>
            <person name="Jones T."/>
            <person name="Grant M."/>
            <person name="Ambacheew D."/>
            <person name="Muzemil S."/>
            <person name="Studholme D.J."/>
        </authorList>
    </citation>
    <scope>NUCLEOTIDE SEQUENCE [LARGE SCALE GENOMIC DNA]</scope>
</reference>
<evidence type="ECO:0000313" key="1">
    <source>
        <dbReference type="EMBL" id="RRT71168.1"/>
    </source>
</evidence>
<proteinExistence type="predicted"/>
<evidence type="ECO:0000313" key="2">
    <source>
        <dbReference type="Proteomes" id="UP000287651"/>
    </source>
</evidence>
<gene>
    <name evidence="1" type="ORF">B296_00034001</name>
</gene>
<dbReference type="AlphaFoldDB" id="A0A427A4S3"/>
<comment type="caution">
    <text evidence="1">The sequence shown here is derived from an EMBL/GenBank/DDBJ whole genome shotgun (WGS) entry which is preliminary data.</text>
</comment>
<name>A0A427A4S3_ENSVE</name>
<protein>
    <submittedName>
        <fullName evidence="1">Uncharacterized protein</fullName>
    </submittedName>
</protein>
<dbReference type="Proteomes" id="UP000287651">
    <property type="component" value="Unassembled WGS sequence"/>
</dbReference>
<accession>A0A427A4S3</accession>
<organism evidence="1 2">
    <name type="scientific">Ensete ventricosum</name>
    <name type="common">Abyssinian banana</name>
    <name type="synonym">Musa ensete</name>
    <dbReference type="NCBI Taxonomy" id="4639"/>
    <lineage>
        <taxon>Eukaryota</taxon>
        <taxon>Viridiplantae</taxon>
        <taxon>Streptophyta</taxon>
        <taxon>Embryophyta</taxon>
        <taxon>Tracheophyta</taxon>
        <taxon>Spermatophyta</taxon>
        <taxon>Magnoliopsida</taxon>
        <taxon>Liliopsida</taxon>
        <taxon>Zingiberales</taxon>
        <taxon>Musaceae</taxon>
        <taxon>Ensete</taxon>
    </lineage>
</organism>
<sequence length="200" mass="22677">MLLLRFPNSGIRAKVFHAKIGFKLRMRRLNHVELFYVYLLCFHSEGSEESGRPTIARPFVRAADHDQALCRGDRPWLGICRGDRSRLARKGSAPTEVPPVGIGSALKGGAYGHYARRSCRLRAAAPVRPPRAYRRCSRPWAGRSLAAQHHFCVGMTTASWMGARGVRVFFWEKDYFAPLNLENSEDYPRVQNSQNVFNNS</sequence>